<evidence type="ECO:0000313" key="7">
    <source>
        <dbReference type="Ensembl" id="ENSCCRP00015034731.1"/>
    </source>
</evidence>
<dbReference type="SUPFAM" id="SSF48726">
    <property type="entry name" value="Immunoglobulin"/>
    <property type="match status" value="1"/>
</dbReference>
<evidence type="ECO:0000259" key="6">
    <source>
        <dbReference type="PROSITE" id="PS50835"/>
    </source>
</evidence>
<reference evidence="7" key="1">
    <citation type="submission" date="2025-08" db="UniProtKB">
        <authorList>
            <consortium name="Ensembl"/>
        </authorList>
    </citation>
    <scope>IDENTIFICATION</scope>
</reference>
<evidence type="ECO:0000256" key="2">
    <source>
        <dbReference type="ARBA" id="ARBA00023130"/>
    </source>
</evidence>
<keyword evidence="4" id="KW-0393">Immunoglobulin domain</keyword>
<evidence type="ECO:0000313" key="8">
    <source>
        <dbReference type="Proteomes" id="UP000694700"/>
    </source>
</evidence>
<dbReference type="Pfam" id="PF07686">
    <property type="entry name" value="V-set"/>
    <property type="match status" value="1"/>
</dbReference>
<dbReference type="AlphaFoldDB" id="A0A8C1UAS0"/>
<name>A0A8C1UAS0_CYPCA</name>
<feature type="domain" description="Ig-like" evidence="6">
    <location>
        <begin position="23"/>
        <end position="128"/>
    </location>
</feature>
<proteinExistence type="predicted"/>
<dbReference type="InterPro" id="IPR051287">
    <property type="entry name" value="TCR_variable_region"/>
</dbReference>
<evidence type="ECO:0000256" key="4">
    <source>
        <dbReference type="ARBA" id="ARBA00023319"/>
    </source>
</evidence>
<dbReference type="GO" id="GO:0002250">
    <property type="term" value="P:adaptive immune response"/>
    <property type="evidence" value="ECO:0007669"/>
    <property type="project" value="UniProtKB-KW"/>
</dbReference>
<dbReference type="Gene3D" id="2.60.40.10">
    <property type="entry name" value="Immunoglobulins"/>
    <property type="match status" value="1"/>
</dbReference>
<evidence type="ECO:0000256" key="3">
    <source>
        <dbReference type="ARBA" id="ARBA00023170"/>
    </source>
</evidence>
<dbReference type="Ensembl" id="ENSCCRT00015035949.1">
    <property type="protein sequence ID" value="ENSCCRP00015034731.1"/>
    <property type="gene ID" value="ENSCCRG00015014492.1"/>
</dbReference>
<keyword evidence="5" id="KW-1279">T cell receptor</keyword>
<dbReference type="SMART" id="SM00406">
    <property type="entry name" value="IGv"/>
    <property type="match status" value="1"/>
</dbReference>
<keyword evidence="5" id="KW-0391">Immunity</keyword>
<protein>
    <recommendedName>
        <fullName evidence="6">Ig-like domain-containing protein</fullName>
    </recommendedName>
</protein>
<keyword evidence="1" id="KW-0732">Signal</keyword>
<accession>A0A8C1UAS0</accession>
<organism evidence="7 8">
    <name type="scientific">Cyprinus carpio</name>
    <name type="common">Common carp</name>
    <dbReference type="NCBI Taxonomy" id="7962"/>
    <lineage>
        <taxon>Eukaryota</taxon>
        <taxon>Metazoa</taxon>
        <taxon>Chordata</taxon>
        <taxon>Craniata</taxon>
        <taxon>Vertebrata</taxon>
        <taxon>Euteleostomi</taxon>
        <taxon>Actinopterygii</taxon>
        <taxon>Neopterygii</taxon>
        <taxon>Teleostei</taxon>
        <taxon>Ostariophysi</taxon>
        <taxon>Cypriniformes</taxon>
        <taxon>Cyprinidae</taxon>
        <taxon>Cyprininae</taxon>
        <taxon>Cyprinus</taxon>
    </lineage>
</organism>
<dbReference type="GO" id="GO:0042101">
    <property type="term" value="C:T cell receptor complex"/>
    <property type="evidence" value="ECO:0007669"/>
    <property type="project" value="UniProtKB-KW"/>
</dbReference>
<dbReference type="PANTHER" id="PTHR19367">
    <property type="entry name" value="T-CELL RECEPTOR ALPHA CHAIN V REGION"/>
    <property type="match status" value="1"/>
</dbReference>
<dbReference type="InterPro" id="IPR013783">
    <property type="entry name" value="Ig-like_fold"/>
</dbReference>
<dbReference type="InterPro" id="IPR013106">
    <property type="entry name" value="Ig_V-set"/>
</dbReference>
<dbReference type="SMART" id="SM00409">
    <property type="entry name" value="IG"/>
    <property type="match status" value="1"/>
</dbReference>
<dbReference type="Proteomes" id="UP000694700">
    <property type="component" value="Unplaced"/>
</dbReference>
<dbReference type="PANTHER" id="PTHR19367:SF18">
    <property type="entry name" value="T CELL RECEPTOR ALPHA VARIABLE 16"/>
    <property type="match status" value="1"/>
</dbReference>
<keyword evidence="3" id="KW-0675">Receptor</keyword>
<sequence>SFSLSLSLSLSQARVTNGDTIKPDKTEEFVAEGSSVNLSCSYSSAWSLLWYRQYPGSAPEFLVLTLDGEKEAQTSKVDQRFSTNNRKEEQNRVDLIISSVAVSDSALYYCALSPTVTGNTRTLYKNLTLKRNNSLLHTERNVTLKL</sequence>
<dbReference type="InterPro" id="IPR036179">
    <property type="entry name" value="Ig-like_dom_sf"/>
</dbReference>
<evidence type="ECO:0000256" key="5">
    <source>
        <dbReference type="ARBA" id="ARBA00043266"/>
    </source>
</evidence>
<keyword evidence="2" id="KW-1064">Adaptive immunity</keyword>
<dbReference type="InterPro" id="IPR003599">
    <property type="entry name" value="Ig_sub"/>
</dbReference>
<dbReference type="PROSITE" id="PS50835">
    <property type="entry name" value="IG_LIKE"/>
    <property type="match status" value="1"/>
</dbReference>
<evidence type="ECO:0000256" key="1">
    <source>
        <dbReference type="ARBA" id="ARBA00022729"/>
    </source>
</evidence>
<dbReference type="InterPro" id="IPR007110">
    <property type="entry name" value="Ig-like_dom"/>
</dbReference>